<dbReference type="HOGENOM" id="CLU_3303872_0_0_9"/>
<evidence type="ECO:0000313" key="2">
    <source>
        <dbReference type="Proteomes" id="UP000016511"/>
    </source>
</evidence>
<dbReference type="STRING" id="649747.HMPREF0083_00834"/>
<comment type="caution">
    <text evidence="1">The sequence shown here is derived from an EMBL/GenBank/DDBJ whole genome shotgun (WGS) entry which is preliminary data.</text>
</comment>
<dbReference type="AlphaFoldDB" id="U1X958"/>
<organism evidence="1 2">
    <name type="scientific">Aneurinibacillus aneurinilyticus ATCC 12856</name>
    <dbReference type="NCBI Taxonomy" id="649747"/>
    <lineage>
        <taxon>Bacteria</taxon>
        <taxon>Bacillati</taxon>
        <taxon>Bacillota</taxon>
        <taxon>Bacilli</taxon>
        <taxon>Bacillales</taxon>
        <taxon>Paenibacillaceae</taxon>
        <taxon>Aneurinibacillus group</taxon>
        <taxon>Aneurinibacillus</taxon>
    </lineage>
</organism>
<dbReference type="EMBL" id="AWSJ01000054">
    <property type="protein sequence ID" value="ERI11083.1"/>
    <property type="molecule type" value="Genomic_DNA"/>
</dbReference>
<protein>
    <submittedName>
        <fullName evidence="1">Uncharacterized protein</fullName>
    </submittedName>
</protein>
<sequence length="39" mass="5094">MLNFVYYYTLFYIMLRFRQRFRESRISRQTEQLQGRLRL</sequence>
<accession>U1X958</accession>
<reference evidence="1 2" key="1">
    <citation type="submission" date="2013-08" db="EMBL/GenBank/DDBJ databases">
        <authorList>
            <person name="Weinstock G."/>
            <person name="Sodergren E."/>
            <person name="Wylie T."/>
            <person name="Fulton L."/>
            <person name="Fulton R."/>
            <person name="Fronick C."/>
            <person name="O'Laughlin M."/>
            <person name="Godfrey J."/>
            <person name="Miner T."/>
            <person name="Herter B."/>
            <person name="Appelbaum E."/>
            <person name="Cordes M."/>
            <person name="Lek S."/>
            <person name="Wollam A."/>
            <person name="Pepin K.H."/>
            <person name="Palsikar V.B."/>
            <person name="Mitreva M."/>
            <person name="Wilson R.K."/>
        </authorList>
    </citation>
    <scope>NUCLEOTIDE SEQUENCE [LARGE SCALE GENOMIC DNA]</scope>
    <source>
        <strain evidence="1 2">ATCC 12856</strain>
    </source>
</reference>
<gene>
    <name evidence="1" type="ORF">HMPREF0083_00834</name>
</gene>
<proteinExistence type="predicted"/>
<name>U1X958_ANEAE</name>
<evidence type="ECO:0000313" key="1">
    <source>
        <dbReference type="EMBL" id="ERI11083.1"/>
    </source>
</evidence>
<keyword evidence="2" id="KW-1185">Reference proteome</keyword>
<dbReference type="Proteomes" id="UP000016511">
    <property type="component" value="Unassembled WGS sequence"/>
</dbReference>